<evidence type="ECO:0000313" key="3">
    <source>
        <dbReference type="Proteomes" id="UP001152747"/>
    </source>
</evidence>
<organism evidence="2 3">
    <name type="scientific">Caenorhabditis angaria</name>
    <dbReference type="NCBI Taxonomy" id="860376"/>
    <lineage>
        <taxon>Eukaryota</taxon>
        <taxon>Metazoa</taxon>
        <taxon>Ecdysozoa</taxon>
        <taxon>Nematoda</taxon>
        <taxon>Chromadorea</taxon>
        <taxon>Rhabditida</taxon>
        <taxon>Rhabditina</taxon>
        <taxon>Rhabditomorpha</taxon>
        <taxon>Rhabditoidea</taxon>
        <taxon>Rhabditidae</taxon>
        <taxon>Peloderinae</taxon>
        <taxon>Caenorhabditis</taxon>
    </lineage>
</organism>
<keyword evidence="3" id="KW-1185">Reference proteome</keyword>
<sequence length="103" mass="12277">MSNFEDPTKVIDNMDFQPIVSQNHRENLYAKLEETINITRNCIEEMNRERDELKRQFAEIREMNAEADKCIKIQREQIQITQESSQDLTKNLTLTDDDKENQN</sequence>
<evidence type="ECO:0000256" key="1">
    <source>
        <dbReference type="SAM" id="Coils"/>
    </source>
</evidence>
<dbReference type="Proteomes" id="UP001152747">
    <property type="component" value="Unassembled WGS sequence"/>
</dbReference>
<dbReference type="EMBL" id="CANHGI010000003">
    <property type="protein sequence ID" value="CAI5445665.1"/>
    <property type="molecule type" value="Genomic_DNA"/>
</dbReference>
<reference evidence="2" key="1">
    <citation type="submission" date="2022-11" db="EMBL/GenBank/DDBJ databases">
        <authorList>
            <person name="Kikuchi T."/>
        </authorList>
    </citation>
    <scope>NUCLEOTIDE SEQUENCE</scope>
    <source>
        <strain evidence="2">PS1010</strain>
    </source>
</reference>
<keyword evidence="1" id="KW-0175">Coiled coil</keyword>
<evidence type="ECO:0000313" key="2">
    <source>
        <dbReference type="EMBL" id="CAI5445665.1"/>
    </source>
</evidence>
<protein>
    <submittedName>
        <fullName evidence="2">Uncharacterized protein</fullName>
    </submittedName>
</protein>
<feature type="coiled-coil region" evidence="1">
    <location>
        <begin position="29"/>
        <end position="66"/>
    </location>
</feature>
<name>A0A9P1IJB0_9PELO</name>
<dbReference type="AlphaFoldDB" id="A0A9P1IJB0"/>
<proteinExistence type="predicted"/>
<gene>
    <name evidence="2" type="ORF">CAMP_LOCUS8302</name>
</gene>
<comment type="caution">
    <text evidence="2">The sequence shown here is derived from an EMBL/GenBank/DDBJ whole genome shotgun (WGS) entry which is preliminary data.</text>
</comment>
<accession>A0A9P1IJB0</accession>